<feature type="region of interest" description="Disordered" evidence="1">
    <location>
        <begin position="15"/>
        <end position="34"/>
    </location>
</feature>
<dbReference type="EMBL" id="JBGORX010000005">
    <property type="protein sequence ID" value="MFJ1269288.1"/>
    <property type="molecule type" value="Genomic_DNA"/>
</dbReference>
<evidence type="ECO:0008006" key="4">
    <source>
        <dbReference type="Google" id="ProtNLM"/>
    </source>
</evidence>
<name>A0ABW8D988_9GAMM</name>
<comment type="caution">
    <text evidence="2">The sequence shown here is derived from an EMBL/GenBank/DDBJ whole genome shotgun (WGS) entry which is preliminary data.</text>
</comment>
<evidence type="ECO:0000256" key="1">
    <source>
        <dbReference type="SAM" id="MobiDB-lite"/>
    </source>
</evidence>
<evidence type="ECO:0000313" key="3">
    <source>
        <dbReference type="Proteomes" id="UP001615550"/>
    </source>
</evidence>
<sequence>MLTNIKNTCSELQVVKSDSETTENPPEGHPLRAEKPYRALSWSKAYQTTTHPDFDFVSLSIEVMNDKMTVFASSFNEKTKTYAIHDESSHQVKKDSKDNAEVHYSMATKTLNIYAERVYDITQLKKVSTAQFLPSMLFAPQDFVIPPESNGRSMVQVKLGQLFISFSPGGKESFTLQIQRIDATKNKLVPFLNIAVGRYPEYIHFENLLPISLNAFYNSRTCIGPRFHEWVKNKEGLAHAACIKQGLTQLALNQSLTEHELHLFQESYINLLISCQKDFCAASNSAPIFTLPDNKLTSNIKEVAFRILRTMKENKGMNFEQLTPILKCLKTPTQEVLHELITSTLHTGEKLEDMGLTITYLQEIITKLNTIPKEMSHFMRHPEEKPLFFSEIAGKIAAISLANLGIDADELLAVFLEYLEMNPLVQSEFIDAYMIQKVANTLVDKQRYNLTAILNDESRDDLWQIPNKLHLHQIEEIQQPKCFI</sequence>
<dbReference type="RefSeq" id="WP_400188112.1">
    <property type="nucleotide sequence ID" value="NZ_JBGORX010000005.1"/>
</dbReference>
<keyword evidence="3" id="KW-1185">Reference proteome</keyword>
<organism evidence="2 3">
    <name type="scientific">Legionella lytica</name>
    <dbReference type="NCBI Taxonomy" id="96232"/>
    <lineage>
        <taxon>Bacteria</taxon>
        <taxon>Pseudomonadati</taxon>
        <taxon>Pseudomonadota</taxon>
        <taxon>Gammaproteobacteria</taxon>
        <taxon>Legionellales</taxon>
        <taxon>Legionellaceae</taxon>
        <taxon>Legionella</taxon>
    </lineage>
</organism>
<protein>
    <recommendedName>
        <fullName evidence="4">Substrate of the Dot/Icm secretion system</fullName>
    </recommendedName>
</protein>
<gene>
    <name evidence="2" type="ORF">ACD661_12040</name>
</gene>
<reference evidence="2 3" key="1">
    <citation type="submission" date="2024-08" db="EMBL/GenBank/DDBJ databases">
        <title>Draft Genome Sequence of Legionella lytica strain DSB2004, Isolated From a Fire Sprinkler System.</title>
        <authorList>
            <person name="Everhart A.D."/>
            <person name="Kidane D.T."/>
            <person name="Farone A.L."/>
            <person name="Farone M.B."/>
        </authorList>
    </citation>
    <scope>NUCLEOTIDE SEQUENCE [LARGE SCALE GENOMIC DNA]</scope>
    <source>
        <strain evidence="2 3">DSB2004</strain>
    </source>
</reference>
<evidence type="ECO:0000313" key="2">
    <source>
        <dbReference type="EMBL" id="MFJ1269288.1"/>
    </source>
</evidence>
<proteinExistence type="predicted"/>
<accession>A0ABW8D988</accession>
<dbReference type="Proteomes" id="UP001615550">
    <property type="component" value="Unassembled WGS sequence"/>
</dbReference>